<keyword evidence="7 10" id="KW-1015">Disulfide bond</keyword>
<comment type="caution">
    <text evidence="10">Lacks conserved residue(s) required for the propagation of feature annotation.</text>
</comment>
<evidence type="ECO:0000256" key="3">
    <source>
        <dbReference type="ARBA" id="ARBA00022692"/>
    </source>
</evidence>
<evidence type="ECO:0000256" key="7">
    <source>
        <dbReference type="ARBA" id="ARBA00023157"/>
    </source>
</evidence>
<keyword evidence="4" id="KW-0677">Repeat</keyword>
<evidence type="ECO:0000259" key="13">
    <source>
        <dbReference type="PROSITE" id="PS50940"/>
    </source>
</evidence>
<dbReference type="PROSITE" id="PS50940">
    <property type="entry name" value="CHIT_BIND_II"/>
    <property type="match status" value="1"/>
</dbReference>
<dbReference type="OMA" id="YECSGEF"/>
<dbReference type="Pfam" id="PF00057">
    <property type="entry name" value="Ldl_recept_a"/>
    <property type="match status" value="3"/>
</dbReference>
<feature type="region of interest" description="Disordered" evidence="11">
    <location>
        <begin position="283"/>
        <end position="304"/>
    </location>
</feature>
<evidence type="ECO:0000313" key="15">
    <source>
        <dbReference type="Proteomes" id="UP000268014"/>
    </source>
</evidence>
<dbReference type="PROSITE" id="PS01209">
    <property type="entry name" value="LDLRA_1"/>
    <property type="match status" value="1"/>
</dbReference>
<feature type="compositionally biased region" description="Acidic residues" evidence="11">
    <location>
        <begin position="287"/>
        <end position="300"/>
    </location>
</feature>
<dbReference type="InterPro" id="IPR002172">
    <property type="entry name" value="LDrepeatLR_classA_rpt"/>
</dbReference>
<evidence type="ECO:0000256" key="9">
    <source>
        <dbReference type="ARBA" id="ARBA00023180"/>
    </source>
</evidence>
<dbReference type="GO" id="GO:0008061">
    <property type="term" value="F:chitin binding"/>
    <property type="evidence" value="ECO:0007669"/>
    <property type="project" value="InterPro"/>
</dbReference>
<evidence type="ECO:0000256" key="8">
    <source>
        <dbReference type="ARBA" id="ARBA00023170"/>
    </source>
</evidence>
<dbReference type="InterPro" id="IPR036055">
    <property type="entry name" value="LDL_receptor-like_sf"/>
</dbReference>
<dbReference type="GO" id="GO:0012505">
    <property type="term" value="C:endomembrane system"/>
    <property type="evidence" value="ECO:0007669"/>
    <property type="project" value="UniProtKB-SubCell"/>
</dbReference>
<protein>
    <submittedName>
        <fullName evidence="16">Chitin-binding type-2 domain-containing protein</fullName>
    </submittedName>
</protein>
<comment type="subcellular location">
    <subcellularLocation>
        <location evidence="2">Endomembrane system</location>
    </subcellularLocation>
    <subcellularLocation>
        <location evidence="1">Membrane</location>
        <topology evidence="1">Single-pass membrane protein</topology>
    </subcellularLocation>
</comment>
<feature type="disulfide bond" evidence="10">
    <location>
        <begin position="132"/>
        <end position="147"/>
    </location>
</feature>
<keyword evidence="15" id="KW-1185">Reference proteome</keyword>
<dbReference type="InterPro" id="IPR023415">
    <property type="entry name" value="LDLR_class-A_CS"/>
</dbReference>
<dbReference type="EMBL" id="UZAF01020329">
    <property type="protein sequence ID" value="VDO68871.1"/>
    <property type="molecule type" value="Genomic_DNA"/>
</dbReference>
<evidence type="ECO:0000256" key="1">
    <source>
        <dbReference type="ARBA" id="ARBA00004167"/>
    </source>
</evidence>
<evidence type="ECO:0000256" key="12">
    <source>
        <dbReference type="SAM" id="SignalP"/>
    </source>
</evidence>
<feature type="disulfide bond" evidence="10">
    <location>
        <begin position="170"/>
        <end position="185"/>
    </location>
</feature>
<evidence type="ECO:0000256" key="11">
    <source>
        <dbReference type="SAM" id="MobiDB-lite"/>
    </source>
</evidence>
<feature type="chain" id="PRO_5043124238" evidence="12">
    <location>
        <begin position="16"/>
        <end position="393"/>
    </location>
</feature>
<dbReference type="GO" id="GO:0006898">
    <property type="term" value="P:receptor-mediated endocytosis"/>
    <property type="evidence" value="ECO:0007669"/>
    <property type="project" value="TreeGrafter"/>
</dbReference>
<dbReference type="PRINTS" id="PR00261">
    <property type="entry name" value="LDLRECEPTOR"/>
</dbReference>
<feature type="compositionally biased region" description="Polar residues" evidence="11">
    <location>
        <begin position="321"/>
        <end position="330"/>
    </location>
</feature>
<evidence type="ECO:0000256" key="5">
    <source>
        <dbReference type="ARBA" id="ARBA00022989"/>
    </source>
</evidence>
<name>A0A0N4X1A8_HAEPC</name>
<feature type="disulfide bond" evidence="10">
    <location>
        <begin position="208"/>
        <end position="223"/>
    </location>
</feature>
<sequence>MRFLLLLALLGHVSGNVIDLLDVGSLEPLAVNYCNDSALMEQSGLIRATMGQFLGYECSGEFYHCRYQSDGFRTYRKLCKTGLVYDVLGTQNCNYDYNVKSCGIKGGGPIVCNSTSFHCPLSEQCLPLSKRCDGHYDCLSEEDEQNCPLCTADQFACVVSEQCIDIRRRCNGIAECSDGTDETYCEVCGNGLFHCSKSGECIPAYERCDGKRQCPHGEDEMLCKPRTSECSHAKVVIRIFQSLRCSFVKSDNYKTRPLASMSVILEINQHFFHSFSSNLNPTVGPSEYEEYDETAPEEDDKPSFPLLSMVVPPVTCSFPSRQTNFRAPSQTPQPPRAASSANTPWASSGAFRKQQPPEAAPQEVSSDMPCDAKVIHLEVVSLRCWYESKRIEC</sequence>
<gene>
    <name evidence="14" type="ORF">HPLM_LOCUS18087</name>
</gene>
<proteinExistence type="predicted"/>
<dbReference type="PANTHER" id="PTHR22722:SF14">
    <property type="entry name" value="MEGALIN, ISOFORM A"/>
    <property type="match status" value="1"/>
</dbReference>
<evidence type="ECO:0000256" key="4">
    <source>
        <dbReference type="ARBA" id="ARBA00022737"/>
    </source>
</evidence>
<dbReference type="InterPro" id="IPR051221">
    <property type="entry name" value="LDLR-related"/>
</dbReference>
<dbReference type="PROSITE" id="PS50068">
    <property type="entry name" value="LDLRA_2"/>
    <property type="match status" value="3"/>
</dbReference>
<accession>A0A0N4X1A8</accession>
<feature type="region of interest" description="Disordered" evidence="11">
    <location>
        <begin position="321"/>
        <end position="367"/>
    </location>
</feature>
<evidence type="ECO:0000256" key="6">
    <source>
        <dbReference type="ARBA" id="ARBA00023136"/>
    </source>
</evidence>
<keyword evidence="9" id="KW-0325">Glycoprotein</keyword>
<evidence type="ECO:0000313" key="16">
    <source>
        <dbReference type="WBParaSite" id="HPLM_0001809501-mRNA-1"/>
    </source>
</evidence>
<keyword evidence="5" id="KW-1133">Transmembrane helix</keyword>
<dbReference type="WBParaSite" id="HPLM_0001809501-mRNA-1">
    <property type="protein sequence ID" value="HPLM_0001809501-mRNA-1"/>
    <property type="gene ID" value="HPLM_0001809501"/>
</dbReference>
<dbReference type="InterPro" id="IPR002557">
    <property type="entry name" value="Chitin-bd_dom"/>
</dbReference>
<reference evidence="14 15" key="2">
    <citation type="submission" date="2018-11" db="EMBL/GenBank/DDBJ databases">
        <authorList>
            <consortium name="Pathogen Informatics"/>
        </authorList>
    </citation>
    <scope>NUCLEOTIDE SEQUENCE [LARGE SCALE GENOMIC DNA]</scope>
    <source>
        <strain evidence="14 15">MHpl1</strain>
    </source>
</reference>
<keyword evidence="3" id="KW-0812">Transmembrane</keyword>
<dbReference type="AlphaFoldDB" id="A0A0N4X1A8"/>
<evidence type="ECO:0000313" key="14">
    <source>
        <dbReference type="EMBL" id="VDO68871.1"/>
    </source>
</evidence>
<keyword evidence="12" id="KW-0732">Signal</keyword>
<keyword evidence="6" id="KW-0472">Membrane</keyword>
<feature type="domain" description="Chitin-binding type-2" evidence="13">
    <location>
        <begin position="31"/>
        <end position="104"/>
    </location>
</feature>
<dbReference type="PANTHER" id="PTHR22722">
    <property type="entry name" value="LOW-DENSITY LIPOPROTEIN RECEPTOR-RELATED PROTEIN 2-RELATED"/>
    <property type="match status" value="1"/>
</dbReference>
<reference evidence="16" key="1">
    <citation type="submission" date="2017-02" db="UniProtKB">
        <authorList>
            <consortium name="WormBaseParasite"/>
        </authorList>
    </citation>
    <scope>IDENTIFICATION</scope>
</reference>
<dbReference type="STRING" id="6290.A0A0N4X1A8"/>
<dbReference type="Proteomes" id="UP000268014">
    <property type="component" value="Unassembled WGS sequence"/>
</dbReference>
<dbReference type="SUPFAM" id="SSF57424">
    <property type="entry name" value="LDL receptor-like module"/>
    <property type="match status" value="3"/>
</dbReference>
<dbReference type="Gene3D" id="4.10.400.10">
    <property type="entry name" value="Low-density Lipoprotein Receptor"/>
    <property type="match status" value="3"/>
</dbReference>
<dbReference type="GO" id="GO:0005576">
    <property type="term" value="C:extracellular region"/>
    <property type="evidence" value="ECO:0007669"/>
    <property type="project" value="InterPro"/>
</dbReference>
<dbReference type="SMART" id="SM00192">
    <property type="entry name" value="LDLa"/>
    <property type="match status" value="3"/>
</dbReference>
<evidence type="ECO:0000256" key="10">
    <source>
        <dbReference type="PROSITE-ProRule" id="PRU00124"/>
    </source>
</evidence>
<dbReference type="GO" id="GO:0043235">
    <property type="term" value="C:receptor complex"/>
    <property type="evidence" value="ECO:0007669"/>
    <property type="project" value="TreeGrafter"/>
</dbReference>
<feature type="signal peptide" evidence="12">
    <location>
        <begin position="1"/>
        <end position="15"/>
    </location>
</feature>
<dbReference type="GO" id="GO:0016324">
    <property type="term" value="C:apical plasma membrane"/>
    <property type="evidence" value="ECO:0007669"/>
    <property type="project" value="TreeGrafter"/>
</dbReference>
<evidence type="ECO:0000256" key="2">
    <source>
        <dbReference type="ARBA" id="ARBA00004308"/>
    </source>
</evidence>
<dbReference type="OrthoDB" id="2019384at2759"/>
<keyword evidence="8" id="KW-0675">Receptor</keyword>
<dbReference type="SMART" id="SM00494">
    <property type="entry name" value="ChtBD2"/>
    <property type="match status" value="1"/>
</dbReference>
<organism evidence="16">
    <name type="scientific">Haemonchus placei</name>
    <name type="common">Barber's pole worm</name>
    <dbReference type="NCBI Taxonomy" id="6290"/>
    <lineage>
        <taxon>Eukaryota</taxon>
        <taxon>Metazoa</taxon>
        <taxon>Ecdysozoa</taxon>
        <taxon>Nematoda</taxon>
        <taxon>Chromadorea</taxon>
        <taxon>Rhabditida</taxon>
        <taxon>Rhabditina</taxon>
        <taxon>Rhabditomorpha</taxon>
        <taxon>Strongyloidea</taxon>
        <taxon>Trichostrongylidae</taxon>
        <taxon>Haemonchus</taxon>
    </lineage>
</organism>
<dbReference type="GO" id="GO:0042562">
    <property type="term" value="F:hormone binding"/>
    <property type="evidence" value="ECO:0007669"/>
    <property type="project" value="TreeGrafter"/>
</dbReference>
<dbReference type="CDD" id="cd00112">
    <property type="entry name" value="LDLa"/>
    <property type="match status" value="3"/>
</dbReference>